<keyword evidence="3" id="KW-1185">Reference proteome</keyword>
<keyword evidence="1" id="KW-0812">Transmembrane</keyword>
<gene>
    <name evidence="2" type="ORF">PCOR1329_LOCUS73165</name>
</gene>
<protein>
    <submittedName>
        <fullName evidence="2">Uncharacterized protein</fullName>
    </submittedName>
</protein>
<comment type="caution">
    <text evidence="2">The sequence shown here is derived from an EMBL/GenBank/DDBJ whole genome shotgun (WGS) entry which is preliminary data.</text>
</comment>
<dbReference type="PANTHER" id="PTHR31513">
    <property type="entry name" value="EPHRIN TYPE-B RECEPTOR"/>
    <property type="match status" value="1"/>
</dbReference>
<accession>A0ABN9X417</accession>
<evidence type="ECO:0000313" key="3">
    <source>
        <dbReference type="Proteomes" id="UP001189429"/>
    </source>
</evidence>
<evidence type="ECO:0000256" key="1">
    <source>
        <dbReference type="SAM" id="Phobius"/>
    </source>
</evidence>
<keyword evidence="1" id="KW-0472">Membrane</keyword>
<evidence type="ECO:0000313" key="2">
    <source>
        <dbReference type="EMBL" id="CAK0893986.1"/>
    </source>
</evidence>
<reference evidence="2" key="1">
    <citation type="submission" date="2023-10" db="EMBL/GenBank/DDBJ databases">
        <authorList>
            <person name="Chen Y."/>
            <person name="Shah S."/>
            <person name="Dougan E. K."/>
            <person name="Thang M."/>
            <person name="Chan C."/>
        </authorList>
    </citation>
    <scope>NUCLEOTIDE SEQUENCE [LARGE SCALE GENOMIC DNA]</scope>
</reference>
<sequence length="319" mass="35683">MLHRGTLDSDVNPLCRNASGYVFRFFGGLQGLLIILSSLAFFSVLLLTRHAGWRKRGMGRIRSAMRTGQTLCACCRRWGGPRCCCSRQARERCGSAGSGGVTDDIDQSTFRFQKKHAPYHTCRVYLGGQNRRCCRWILSASAPPAVEALVDAGRWESLAAEVNAATAVPSAEVFWERLLGVVYPPLAEVYARHRRLRRAQRLRDRARGYSEASRAAGQPEFWRPRQIHARVESAGRLVMAFGCDAGATLGYLDFFDFSRSPARDWAPVDLRQEVHLLVAHGDGSFLEPFELDIGDPVVQHLMMPTLRTRSSRPSTAWRG</sequence>
<feature type="transmembrane region" description="Helical" evidence="1">
    <location>
        <begin position="29"/>
        <end position="48"/>
    </location>
</feature>
<name>A0ABN9X417_9DINO</name>
<dbReference type="PANTHER" id="PTHR31513:SF2">
    <property type="entry name" value="MRAZ"/>
    <property type="match status" value="1"/>
</dbReference>
<organism evidence="2 3">
    <name type="scientific">Prorocentrum cordatum</name>
    <dbReference type="NCBI Taxonomy" id="2364126"/>
    <lineage>
        <taxon>Eukaryota</taxon>
        <taxon>Sar</taxon>
        <taxon>Alveolata</taxon>
        <taxon>Dinophyceae</taxon>
        <taxon>Prorocentrales</taxon>
        <taxon>Prorocentraceae</taxon>
        <taxon>Prorocentrum</taxon>
    </lineage>
</organism>
<dbReference type="Proteomes" id="UP001189429">
    <property type="component" value="Unassembled WGS sequence"/>
</dbReference>
<keyword evidence="1" id="KW-1133">Transmembrane helix</keyword>
<proteinExistence type="predicted"/>
<dbReference type="EMBL" id="CAUYUJ010019837">
    <property type="protein sequence ID" value="CAK0893986.1"/>
    <property type="molecule type" value="Genomic_DNA"/>
</dbReference>